<evidence type="ECO:0000313" key="2">
    <source>
        <dbReference type="EMBL" id="CAB4836652.1"/>
    </source>
</evidence>
<evidence type="ECO:0000256" key="1">
    <source>
        <dbReference type="SAM" id="MobiDB-lite"/>
    </source>
</evidence>
<sequence>MTDGRELRRRADVHAQHHARLLGGPHERIPVATKIVDGGQPERLGVLGERDRGDTFGGAAFYLARNRGRVPQRHDDERDEAAGRGGAPLVDHPVVVGLHAEERELLVLGLVEDLPAEARERREAQRREDVAGVHVLDAGLDVVAPGQHVGIGDRVRGKKRFAGLAGAGGQTTRRHEPILVRPELTVIEGDQTRSDVAVASGHAVLPHGGRLEHVIIDRDHPIKRPFTSEHRVPLRLAPTRHGARWKNRSCRSELSSVKSQVRSDT</sequence>
<name>A0A6J7AUL0_9ZZZZ</name>
<feature type="compositionally biased region" description="Basic and acidic residues" evidence="1">
    <location>
        <begin position="72"/>
        <end position="82"/>
    </location>
</feature>
<protein>
    <submittedName>
        <fullName evidence="2">Unannotated protein</fullName>
    </submittedName>
</protein>
<proteinExistence type="predicted"/>
<dbReference type="EMBL" id="CAFABA010000211">
    <property type="protein sequence ID" value="CAB4836652.1"/>
    <property type="molecule type" value="Genomic_DNA"/>
</dbReference>
<organism evidence="2">
    <name type="scientific">freshwater metagenome</name>
    <dbReference type="NCBI Taxonomy" id="449393"/>
    <lineage>
        <taxon>unclassified sequences</taxon>
        <taxon>metagenomes</taxon>
        <taxon>ecological metagenomes</taxon>
    </lineage>
</organism>
<dbReference type="AlphaFoldDB" id="A0A6J7AUL0"/>
<gene>
    <name evidence="2" type="ORF">UFOPK3139_03096</name>
</gene>
<reference evidence="2" key="1">
    <citation type="submission" date="2020-05" db="EMBL/GenBank/DDBJ databases">
        <authorList>
            <person name="Chiriac C."/>
            <person name="Salcher M."/>
            <person name="Ghai R."/>
            <person name="Kavagutti S V."/>
        </authorList>
    </citation>
    <scope>NUCLEOTIDE SEQUENCE</scope>
</reference>
<accession>A0A6J7AUL0</accession>
<feature type="region of interest" description="Disordered" evidence="1">
    <location>
        <begin position="67"/>
        <end position="86"/>
    </location>
</feature>